<evidence type="ECO:0000256" key="1">
    <source>
        <dbReference type="SAM" id="MobiDB-lite"/>
    </source>
</evidence>
<name>A0A4Q0A1Y1_9FUNG</name>
<dbReference type="SUPFAM" id="SSF53474">
    <property type="entry name" value="alpha/beta-Hydrolases"/>
    <property type="match status" value="1"/>
</dbReference>
<keyword evidence="3" id="KW-0378">Hydrolase</keyword>
<dbReference type="InterPro" id="IPR029058">
    <property type="entry name" value="AB_hydrolase_fold"/>
</dbReference>
<gene>
    <name evidence="3" type="ORF">BJ085DRAFT_34905</name>
</gene>
<organism evidence="3 4">
    <name type="scientific">Dimargaris cristalligena</name>
    <dbReference type="NCBI Taxonomy" id="215637"/>
    <lineage>
        <taxon>Eukaryota</taxon>
        <taxon>Fungi</taxon>
        <taxon>Fungi incertae sedis</taxon>
        <taxon>Zoopagomycota</taxon>
        <taxon>Kickxellomycotina</taxon>
        <taxon>Dimargaritomycetes</taxon>
        <taxon>Dimargaritales</taxon>
        <taxon>Dimargaritaceae</taxon>
        <taxon>Dimargaris</taxon>
    </lineage>
</organism>
<dbReference type="Proteomes" id="UP000268162">
    <property type="component" value="Unassembled WGS sequence"/>
</dbReference>
<dbReference type="PANTHER" id="PTHR45856">
    <property type="entry name" value="ALPHA/BETA-HYDROLASES SUPERFAMILY PROTEIN"/>
    <property type="match status" value="1"/>
</dbReference>
<dbReference type="EMBL" id="ML002281">
    <property type="protein sequence ID" value="RKP39312.1"/>
    <property type="molecule type" value="Genomic_DNA"/>
</dbReference>
<protein>
    <submittedName>
        <fullName evidence="3">Alpha/Beta hydrolase protein</fullName>
    </submittedName>
</protein>
<dbReference type="CDD" id="cd00519">
    <property type="entry name" value="Lipase_3"/>
    <property type="match status" value="1"/>
</dbReference>
<proteinExistence type="predicted"/>
<dbReference type="Gene3D" id="3.40.50.1820">
    <property type="entry name" value="alpha/beta hydrolase"/>
    <property type="match status" value="1"/>
</dbReference>
<keyword evidence="4" id="KW-1185">Reference proteome</keyword>
<accession>A0A4Q0A1Y1</accession>
<dbReference type="PANTHER" id="PTHR45856:SF24">
    <property type="entry name" value="FUNGAL LIPASE-LIKE DOMAIN-CONTAINING PROTEIN"/>
    <property type="match status" value="1"/>
</dbReference>
<evidence type="ECO:0000259" key="2">
    <source>
        <dbReference type="Pfam" id="PF01764"/>
    </source>
</evidence>
<evidence type="ECO:0000313" key="3">
    <source>
        <dbReference type="EMBL" id="RKP39312.1"/>
    </source>
</evidence>
<dbReference type="GO" id="GO:0006629">
    <property type="term" value="P:lipid metabolic process"/>
    <property type="evidence" value="ECO:0007669"/>
    <property type="project" value="InterPro"/>
</dbReference>
<sequence>MGYGLTRHIPSLGLKLSNFKDPQCSGLESKPPINGEDNRRWSNPGPGCTSEATWSELLERPGVPQDAISKYKKYLNYAFAAYLPEAEMVSQLRLDPTLDPEHIVPFPTKFNNACYGFVARDSTGGNIYVVHRGSTSNALSTYYYDLQGKRVPWRKLSKFVGVHRGIKTVHTKCFPLWKPILEEQLEGYPKAKVNLIGHSLGGALSVTGALELFQTVEGLKSRLRVFTFGAPPVGNRAFNLVYNKTKIPTIRITSGYDKVPNLKLRGRYTHVRGEHYITPDGKRTFECFYNENTLAQDPECIAKVSWFNFKSADHNNYWGIKEFIPYNNTPDM</sequence>
<dbReference type="GO" id="GO:0016787">
    <property type="term" value="F:hydrolase activity"/>
    <property type="evidence" value="ECO:0007669"/>
    <property type="project" value="UniProtKB-KW"/>
</dbReference>
<evidence type="ECO:0000313" key="4">
    <source>
        <dbReference type="Proteomes" id="UP000268162"/>
    </source>
</evidence>
<dbReference type="InterPro" id="IPR002921">
    <property type="entry name" value="Fungal_lipase-type"/>
</dbReference>
<dbReference type="Pfam" id="PF01764">
    <property type="entry name" value="Lipase_3"/>
    <property type="match status" value="1"/>
</dbReference>
<feature type="region of interest" description="Disordered" evidence="1">
    <location>
        <begin position="23"/>
        <end position="46"/>
    </location>
</feature>
<dbReference type="InterPro" id="IPR051218">
    <property type="entry name" value="Sec_MonoDiacylglyc_Lipase"/>
</dbReference>
<dbReference type="OrthoDB" id="438440at2759"/>
<reference evidence="4" key="1">
    <citation type="journal article" date="2018" name="Nat. Microbiol.">
        <title>Leveraging single-cell genomics to expand the fungal tree of life.</title>
        <authorList>
            <person name="Ahrendt S.R."/>
            <person name="Quandt C.A."/>
            <person name="Ciobanu D."/>
            <person name="Clum A."/>
            <person name="Salamov A."/>
            <person name="Andreopoulos B."/>
            <person name="Cheng J.F."/>
            <person name="Woyke T."/>
            <person name="Pelin A."/>
            <person name="Henrissat B."/>
            <person name="Reynolds N.K."/>
            <person name="Benny G.L."/>
            <person name="Smith M.E."/>
            <person name="James T.Y."/>
            <person name="Grigoriev I.V."/>
        </authorList>
    </citation>
    <scope>NUCLEOTIDE SEQUENCE [LARGE SCALE GENOMIC DNA]</scope>
    <source>
        <strain evidence="4">RSA 468</strain>
    </source>
</reference>
<dbReference type="AlphaFoldDB" id="A0A4Q0A1Y1"/>
<feature type="domain" description="Fungal lipase-type" evidence="2">
    <location>
        <begin position="129"/>
        <end position="263"/>
    </location>
</feature>